<dbReference type="InterPro" id="IPR003439">
    <property type="entry name" value="ABC_transporter-like_ATP-bd"/>
</dbReference>
<sequence length="520" mass="55784">MSGALQINHPSDAEPAALPPPRLELRGIVKHFPGVRALDGVDLVLRPGRVTALIGENGAGKSTLVKILTGIHRPDAGEIRVGGRPVSFASPQDAQDARITAIHQETALFDELTVAENIYLGHAPKTRLGFVDWSAMRARATALLYGLDAPIRPWTRLRDLSIAQRHLVAIARALSIDSEIVIMDEPTAALSHKEVDDLARVIERLKGQGKAILFISHKFEELYRIADDYTVFRDGRSVGAGRMDEATHDELVRLMVGRSVDQVFPKVPATLGEPVLEVSGLCHPTEFDAISFTLRRGEILGLYGLVGAGRSELCQALFGATTPSAGTIAVEGRRVAIRSPADAVRAGIVYVPEERGRHGAVLAMPVFENVTLACLGAVSRHGFIRSAEEFRLARHYAERLDLRAASLAQPVGTLSGGNQQKVVIGKWLAAGPKVVILDEPTKGIDIGSKAAVHAFMSELAGQGLAVLMVSSELPEILGMADRVMVMREGRMAGLFERAGLTAETLVAAATGNIQARSDQP</sequence>
<evidence type="ECO:0000256" key="1">
    <source>
        <dbReference type="ARBA" id="ARBA00004202"/>
    </source>
</evidence>
<protein>
    <submittedName>
        <fullName evidence="12">Rhamnose ABC transporter ATP-binding protein</fullName>
    </submittedName>
</protein>
<dbReference type="PROSITE" id="PS50893">
    <property type="entry name" value="ABC_TRANSPORTER_2"/>
    <property type="match status" value="2"/>
</dbReference>
<dbReference type="EMBL" id="FNHS01000004">
    <property type="protein sequence ID" value="SDM94011.1"/>
    <property type="molecule type" value="Genomic_DNA"/>
</dbReference>
<comment type="similarity">
    <text evidence="2">Belongs to the ABC transporter superfamily.</text>
</comment>
<evidence type="ECO:0000313" key="13">
    <source>
        <dbReference type="Proteomes" id="UP000198704"/>
    </source>
</evidence>
<dbReference type="CDD" id="cd03216">
    <property type="entry name" value="ABC_Carb_Monos_I"/>
    <property type="match status" value="1"/>
</dbReference>
<dbReference type="STRING" id="582672.SAMN05216360_104324"/>
<keyword evidence="4" id="KW-1003">Cell membrane</keyword>
<accession>A0A1G9XBU8</accession>
<dbReference type="CDD" id="cd03215">
    <property type="entry name" value="ABC_Carb_Monos_II"/>
    <property type="match status" value="1"/>
</dbReference>
<dbReference type="Gene3D" id="3.40.50.300">
    <property type="entry name" value="P-loop containing nucleotide triphosphate hydrolases"/>
    <property type="match status" value="2"/>
</dbReference>
<keyword evidence="5" id="KW-0762">Sugar transport</keyword>
<evidence type="ECO:0000256" key="2">
    <source>
        <dbReference type="ARBA" id="ARBA00005417"/>
    </source>
</evidence>
<feature type="domain" description="ABC transporter" evidence="11">
    <location>
        <begin position="23"/>
        <end position="259"/>
    </location>
</feature>
<dbReference type="SMART" id="SM00382">
    <property type="entry name" value="AAA"/>
    <property type="match status" value="2"/>
</dbReference>
<dbReference type="InterPro" id="IPR027417">
    <property type="entry name" value="P-loop_NTPase"/>
</dbReference>
<name>A0A1G9XBU8_9HYPH</name>
<evidence type="ECO:0000256" key="5">
    <source>
        <dbReference type="ARBA" id="ARBA00022597"/>
    </source>
</evidence>
<organism evidence="12 13">
    <name type="scientific">Methylobacterium phyllostachyos</name>
    <dbReference type="NCBI Taxonomy" id="582672"/>
    <lineage>
        <taxon>Bacteria</taxon>
        <taxon>Pseudomonadati</taxon>
        <taxon>Pseudomonadota</taxon>
        <taxon>Alphaproteobacteria</taxon>
        <taxon>Hyphomicrobiales</taxon>
        <taxon>Methylobacteriaceae</taxon>
        <taxon>Methylobacterium</taxon>
    </lineage>
</organism>
<dbReference type="PANTHER" id="PTHR43790">
    <property type="entry name" value="CARBOHYDRATE TRANSPORT ATP-BINDING PROTEIN MG119-RELATED"/>
    <property type="match status" value="1"/>
</dbReference>
<evidence type="ECO:0000256" key="9">
    <source>
        <dbReference type="ARBA" id="ARBA00022967"/>
    </source>
</evidence>
<dbReference type="Pfam" id="PF00005">
    <property type="entry name" value="ABC_tran"/>
    <property type="match status" value="2"/>
</dbReference>
<keyword evidence="9" id="KW-1278">Translocase</keyword>
<keyword evidence="13" id="KW-1185">Reference proteome</keyword>
<dbReference type="InterPro" id="IPR050107">
    <property type="entry name" value="ABC_carbohydrate_import_ATPase"/>
</dbReference>
<dbReference type="SUPFAM" id="SSF52540">
    <property type="entry name" value="P-loop containing nucleoside triphosphate hydrolases"/>
    <property type="match status" value="2"/>
</dbReference>
<dbReference type="Proteomes" id="UP000198704">
    <property type="component" value="Unassembled WGS sequence"/>
</dbReference>
<feature type="domain" description="ABC transporter" evidence="11">
    <location>
        <begin position="270"/>
        <end position="513"/>
    </location>
</feature>
<keyword evidence="3" id="KW-0813">Transport</keyword>
<evidence type="ECO:0000256" key="10">
    <source>
        <dbReference type="ARBA" id="ARBA00023136"/>
    </source>
</evidence>
<keyword evidence="8 12" id="KW-0067">ATP-binding</keyword>
<dbReference type="GO" id="GO:0016887">
    <property type="term" value="F:ATP hydrolysis activity"/>
    <property type="evidence" value="ECO:0007669"/>
    <property type="project" value="InterPro"/>
</dbReference>
<evidence type="ECO:0000256" key="8">
    <source>
        <dbReference type="ARBA" id="ARBA00022840"/>
    </source>
</evidence>
<comment type="subcellular location">
    <subcellularLocation>
        <location evidence="1">Cell membrane</location>
        <topology evidence="1">Peripheral membrane protein</topology>
    </subcellularLocation>
</comment>
<keyword evidence="10" id="KW-0472">Membrane</keyword>
<keyword evidence="6" id="KW-0677">Repeat</keyword>
<dbReference type="GO" id="GO:0005524">
    <property type="term" value="F:ATP binding"/>
    <property type="evidence" value="ECO:0007669"/>
    <property type="project" value="UniProtKB-KW"/>
</dbReference>
<dbReference type="RefSeq" id="WP_091715024.1">
    <property type="nucleotide sequence ID" value="NZ_FNHS01000004.1"/>
</dbReference>
<evidence type="ECO:0000256" key="3">
    <source>
        <dbReference type="ARBA" id="ARBA00022448"/>
    </source>
</evidence>
<reference evidence="13" key="1">
    <citation type="submission" date="2016-10" db="EMBL/GenBank/DDBJ databases">
        <authorList>
            <person name="Varghese N."/>
            <person name="Submissions S."/>
        </authorList>
    </citation>
    <scope>NUCLEOTIDE SEQUENCE [LARGE SCALE GENOMIC DNA]</scope>
    <source>
        <strain evidence="13">BL47</strain>
    </source>
</reference>
<dbReference type="PROSITE" id="PS00211">
    <property type="entry name" value="ABC_TRANSPORTER_1"/>
    <property type="match status" value="1"/>
</dbReference>
<evidence type="ECO:0000256" key="7">
    <source>
        <dbReference type="ARBA" id="ARBA00022741"/>
    </source>
</evidence>
<dbReference type="InterPro" id="IPR003593">
    <property type="entry name" value="AAA+_ATPase"/>
</dbReference>
<dbReference type="FunFam" id="3.40.50.300:FF:000127">
    <property type="entry name" value="Ribose import ATP-binding protein RbsA"/>
    <property type="match status" value="1"/>
</dbReference>
<dbReference type="OrthoDB" id="8430269at2"/>
<dbReference type="PANTHER" id="PTHR43790:SF3">
    <property type="entry name" value="D-ALLOSE IMPORT ATP-BINDING PROTEIN ALSA-RELATED"/>
    <property type="match status" value="1"/>
</dbReference>
<evidence type="ECO:0000256" key="4">
    <source>
        <dbReference type="ARBA" id="ARBA00022475"/>
    </source>
</evidence>
<gene>
    <name evidence="12" type="ORF">SAMN05216360_104324</name>
</gene>
<evidence type="ECO:0000313" key="12">
    <source>
        <dbReference type="EMBL" id="SDM94011.1"/>
    </source>
</evidence>
<keyword evidence="7" id="KW-0547">Nucleotide-binding</keyword>
<dbReference type="GO" id="GO:0005886">
    <property type="term" value="C:plasma membrane"/>
    <property type="evidence" value="ECO:0007669"/>
    <property type="project" value="UniProtKB-SubCell"/>
</dbReference>
<evidence type="ECO:0000256" key="6">
    <source>
        <dbReference type="ARBA" id="ARBA00022737"/>
    </source>
</evidence>
<dbReference type="AlphaFoldDB" id="A0A1G9XBU8"/>
<dbReference type="InterPro" id="IPR017871">
    <property type="entry name" value="ABC_transporter-like_CS"/>
</dbReference>
<proteinExistence type="inferred from homology"/>
<evidence type="ECO:0000259" key="11">
    <source>
        <dbReference type="PROSITE" id="PS50893"/>
    </source>
</evidence>